<dbReference type="InterPro" id="IPR001938">
    <property type="entry name" value="Thaumatin"/>
</dbReference>
<dbReference type="EMBL" id="VJMH01005446">
    <property type="protein sequence ID" value="KAF0695880.1"/>
    <property type="molecule type" value="Genomic_DNA"/>
</dbReference>
<dbReference type="PROSITE" id="PS51367">
    <property type="entry name" value="THAUMATIN_2"/>
    <property type="match status" value="1"/>
</dbReference>
<dbReference type="SUPFAM" id="SSF49870">
    <property type="entry name" value="Osmotin, thaumatin-like protein"/>
    <property type="match status" value="1"/>
</dbReference>
<feature type="signal peptide" evidence="1">
    <location>
        <begin position="1"/>
        <end position="23"/>
    </location>
</feature>
<evidence type="ECO:0000313" key="4">
    <source>
        <dbReference type="Proteomes" id="UP000332933"/>
    </source>
</evidence>
<dbReference type="PANTHER" id="PTHR31737:SF2">
    <property type="entry name" value="PROTEIN TOS1"/>
    <property type="match status" value="1"/>
</dbReference>
<keyword evidence="4" id="KW-1185">Reference proteome</keyword>
<reference evidence="3 4" key="1">
    <citation type="submission" date="2019-03" db="EMBL/GenBank/DDBJ databases">
        <authorList>
            <person name="Gaulin E."/>
            <person name="Dumas B."/>
        </authorList>
    </citation>
    <scope>NUCLEOTIDE SEQUENCE [LARGE SCALE GENOMIC DNA]</scope>
    <source>
        <strain evidence="3">CBS 568.67</strain>
    </source>
</reference>
<accession>A0A485KYP2</accession>
<dbReference type="InterPro" id="IPR037176">
    <property type="entry name" value="Osmotin/thaumatin-like_sf"/>
</dbReference>
<reference evidence="2" key="2">
    <citation type="submission" date="2019-06" db="EMBL/GenBank/DDBJ databases">
        <title>Genomics analysis of Aphanomyces spp. identifies a new class of oomycete effector associated with host adaptation.</title>
        <authorList>
            <person name="Gaulin E."/>
        </authorList>
    </citation>
    <scope>NUCLEOTIDE SEQUENCE</scope>
    <source>
        <strain evidence="2">CBS 578.67</strain>
    </source>
</reference>
<protein>
    <submittedName>
        <fullName evidence="3">Aste57867_13320 protein</fullName>
    </submittedName>
</protein>
<name>A0A485KYP2_9STRA</name>
<dbReference type="Proteomes" id="UP000332933">
    <property type="component" value="Unassembled WGS sequence"/>
</dbReference>
<sequence>MAARSLVQRILLWAVVFGALVCALLLGAKPSSSTSQTSIPTSALPPPPVAVAALTATTTTAPANATTVPPLSASGGGRFDFSNQCNFTIELLQKPLEATDCPLRAKSLSECKAIAATVGFNVAMRVDPSDSTCKTLVCTDDGCPDGYHFPNDVKTNACPGVDVTFRVTFCPQSSPSSLSPSSSSPSP</sequence>
<organism evidence="3 4">
    <name type="scientific">Aphanomyces stellatus</name>
    <dbReference type="NCBI Taxonomy" id="120398"/>
    <lineage>
        <taxon>Eukaryota</taxon>
        <taxon>Sar</taxon>
        <taxon>Stramenopiles</taxon>
        <taxon>Oomycota</taxon>
        <taxon>Saprolegniomycetes</taxon>
        <taxon>Saprolegniales</taxon>
        <taxon>Verrucalvaceae</taxon>
        <taxon>Aphanomyces</taxon>
    </lineage>
</organism>
<evidence type="ECO:0000313" key="3">
    <source>
        <dbReference type="EMBL" id="VFT90159.1"/>
    </source>
</evidence>
<evidence type="ECO:0000256" key="1">
    <source>
        <dbReference type="SAM" id="SignalP"/>
    </source>
</evidence>
<dbReference type="EMBL" id="CAADRA010005467">
    <property type="protein sequence ID" value="VFT90159.1"/>
    <property type="molecule type" value="Genomic_DNA"/>
</dbReference>
<feature type="chain" id="PRO_5036355497" evidence="1">
    <location>
        <begin position="24"/>
        <end position="187"/>
    </location>
</feature>
<dbReference type="OrthoDB" id="622371at2759"/>
<dbReference type="PANTHER" id="PTHR31737">
    <property type="entry name" value="PROTEIN TOS1"/>
    <property type="match status" value="1"/>
</dbReference>
<proteinExistence type="predicted"/>
<evidence type="ECO:0000313" key="2">
    <source>
        <dbReference type="EMBL" id="KAF0695880.1"/>
    </source>
</evidence>
<keyword evidence="1" id="KW-0732">Signal</keyword>
<gene>
    <name evidence="3" type="primary">Aste57867_13320</name>
    <name evidence="2" type="ORF">As57867_013271</name>
    <name evidence="3" type="ORF">ASTE57867_13320</name>
</gene>
<dbReference type="AlphaFoldDB" id="A0A485KYP2"/>